<evidence type="ECO:0000259" key="3">
    <source>
        <dbReference type="PROSITE" id="PS50235"/>
    </source>
</evidence>
<dbReference type="InterPro" id="IPR038765">
    <property type="entry name" value="Papain-like_cys_pep_sf"/>
</dbReference>
<dbReference type="InterPro" id="IPR001394">
    <property type="entry name" value="Peptidase_C19_UCH"/>
</dbReference>
<dbReference type="InterPro" id="IPR029058">
    <property type="entry name" value="AB_hydrolase_fold"/>
</dbReference>
<dbReference type="Pfam" id="PF00443">
    <property type="entry name" value="UCH"/>
    <property type="match status" value="1"/>
</dbReference>
<protein>
    <recommendedName>
        <fullName evidence="3">USP domain-containing protein</fullName>
    </recommendedName>
</protein>
<feature type="compositionally biased region" description="Polar residues" evidence="2">
    <location>
        <begin position="54"/>
        <end position="77"/>
    </location>
</feature>
<dbReference type="PANTHER" id="PTHR42977">
    <property type="entry name" value="HYDROLASE-RELATED"/>
    <property type="match status" value="1"/>
</dbReference>
<dbReference type="InterPro" id="IPR018200">
    <property type="entry name" value="USP_CS"/>
</dbReference>
<dbReference type="GO" id="GO:0016579">
    <property type="term" value="P:protein deubiquitination"/>
    <property type="evidence" value="ECO:0007669"/>
    <property type="project" value="InterPro"/>
</dbReference>
<dbReference type="GO" id="GO:0004843">
    <property type="term" value="F:cysteine-type deubiquitinase activity"/>
    <property type="evidence" value="ECO:0007669"/>
    <property type="project" value="InterPro"/>
</dbReference>
<feature type="region of interest" description="Disordered" evidence="2">
    <location>
        <begin position="318"/>
        <end position="361"/>
    </location>
</feature>
<evidence type="ECO:0000256" key="2">
    <source>
        <dbReference type="SAM" id="MobiDB-lite"/>
    </source>
</evidence>
<dbReference type="InterPro" id="IPR051340">
    <property type="entry name" value="Haloalkane_dehalogenase"/>
</dbReference>
<feature type="compositionally biased region" description="Low complexity" evidence="2">
    <location>
        <begin position="319"/>
        <end position="328"/>
    </location>
</feature>
<proteinExistence type="predicted"/>
<dbReference type="SUPFAM" id="SSF54001">
    <property type="entry name" value="Cysteine proteinases"/>
    <property type="match status" value="1"/>
</dbReference>
<dbReference type="Gene3D" id="3.90.70.10">
    <property type="entry name" value="Cysteine proteinases"/>
    <property type="match status" value="1"/>
</dbReference>
<evidence type="ECO:0000256" key="1">
    <source>
        <dbReference type="ARBA" id="ARBA00022801"/>
    </source>
</evidence>
<feature type="compositionally biased region" description="Low complexity" evidence="2">
    <location>
        <begin position="414"/>
        <end position="425"/>
    </location>
</feature>
<dbReference type="Proteomes" id="UP000559256">
    <property type="component" value="Unassembled WGS sequence"/>
</dbReference>
<feature type="compositionally biased region" description="Basic and acidic residues" evidence="2">
    <location>
        <begin position="331"/>
        <end position="342"/>
    </location>
</feature>
<dbReference type="PROSITE" id="PS50235">
    <property type="entry name" value="USP_3"/>
    <property type="match status" value="1"/>
</dbReference>
<gene>
    <name evidence="4" type="ORF">D9758_002458</name>
</gene>
<feature type="region of interest" description="Disordered" evidence="2">
    <location>
        <begin position="52"/>
        <end position="77"/>
    </location>
</feature>
<dbReference type="InterPro" id="IPR028889">
    <property type="entry name" value="USP"/>
</dbReference>
<evidence type="ECO:0000313" key="5">
    <source>
        <dbReference type="Proteomes" id="UP000559256"/>
    </source>
</evidence>
<keyword evidence="5" id="KW-1185">Reference proteome</keyword>
<dbReference type="InterPro" id="IPR000073">
    <property type="entry name" value="AB_hydrolase_1"/>
</dbReference>
<dbReference type="Pfam" id="PF00561">
    <property type="entry name" value="Abhydrolase_1"/>
    <property type="match status" value="1"/>
</dbReference>
<dbReference type="AlphaFoldDB" id="A0A8H5GPC7"/>
<comment type="caution">
    <text evidence="4">The sequence shown here is derived from an EMBL/GenBank/DDBJ whole genome shotgun (WGS) entry which is preliminary data.</text>
</comment>
<feature type="region of interest" description="Disordered" evidence="2">
    <location>
        <begin position="266"/>
        <end position="290"/>
    </location>
</feature>
<name>A0A8H5GPC7_9AGAR</name>
<feature type="compositionally biased region" description="Acidic residues" evidence="2">
    <location>
        <begin position="150"/>
        <end position="189"/>
    </location>
</feature>
<feature type="domain" description="USP" evidence="3">
    <location>
        <begin position="440"/>
        <end position="621"/>
    </location>
</feature>
<feature type="compositionally biased region" description="Basic and acidic residues" evidence="2">
    <location>
        <begin position="522"/>
        <end position="532"/>
    </location>
</feature>
<reference evidence="4 5" key="1">
    <citation type="journal article" date="2020" name="ISME J.">
        <title>Uncovering the hidden diversity of litter-decomposition mechanisms in mushroom-forming fungi.</title>
        <authorList>
            <person name="Floudas D."/>
            <person name="Bentzer J."/>
            <person name="Ahren D."/>
            <person name="Johansson T."/>
            <person name="Persson P."/>
            <person name="Tunlid A."/>
        </authorList>
    </citation>
    <scope>NUCLEOTIDE SEQUENCE [LARGE SCALE GENOMIC DNA]</scope>
    <source>
        <strain evidence="4 5">CBS 291.85</strain>
    </source>
</reference>
<dbReference type="GO" id="GO:0004301">
    <property type="term" value="F:epoxide hydrolase activity"/>
    <property type="evidence" value="ECO:0007669"/>
    <property type="project" value="TreeGrafter"/>
</dbReference>
<dbReference type="OrthoDB" id="420187at2759"/>
<feature type="region of interest" description="Disordered" evidence="2">
    <location>
        <begin position="135"/>
        <end position="225"/>
    </location>
</feature>
<feature type="region of interest" description="Disordered" evidence="2">
    <location>
        <begin position="374"/>
        <end position="436"/>
    </location>
</feature>
<keyword evidence="1" id="KW-0378">Hydrolase</keyword>
<dbReference type="PANTHER" id="PTHR42977:SF3">
    <property type="entry name" value="AB HYDROLASE-1 DOMAIN-CONTAINING PROTEIN"/>
    <property type="match status" value="1"/>
</dbReference>
<feature type="region of interest" description="Disordered" evidence="2">
    <location>
        <begin position="507"/>
        <end position="532"/>
    </location>
</feature>
<dbReference type="PROSITE" id="PS00973">
    <property type="entry name" value="USP_2"/>
    <property type="match status" value="1"/>
</dbReference>
<accession>A0A8H5GPC7</accession>
<evidence type="ECO:0000313" key="4">
    <source>
        <dbReference type="EMBL" id="KAF5368519.1"/>
    </source>
</evidence>
<dbReference type="EMBL" id="JAACJM010000015">
    <property type="protein sequence ID" value="KAF5368519.1"/>
    <property type="molecule type" value="Genomic_DNA"/>
</dbReference>
<organism evidence="4 5">
    <name type="scientific">Tetrapyrgos nigripes</name>
    <dbReference type="NCBI Taxonomy" id="182062"/>
    <lineage>
        <taxon>Eukaryota</taxon>
        <taxon>Fungi</taxon>
        <taxon>Dikarya</taxon>
        <taxon>Basidiomycota</taxon>
        <taxon>Agaricomycotina</taxon>
        <taxon>Agaricomycetes</taxon>
        <taxon>Agaricomycetidae</taxon>
        <taxon>Agaricales</taxon>
        <taxon>Marasmiineae</taxon>
        <taxon>Marasmiaceae</taxon>
        <taxon>Tetrapyrgos</taxon>
    </lineage>
</organism>
<dbReference type="Gene3D" id="3.40.50.1820">
    <property type="entry name" value="alpha/beta hydrolase"/>
    <property type="match status" value="1"/>
</dbReference>
<dbReference type="SUPFAM" id="SSF53474">
    <property type="entry name" value="alpha/beta-Hydrolases"/>
    <property type="match status" value="1"/>
</dbReference>
<sequence length="906" mass="100307">MFQRSRSPKPPKPSRAETEYLRAIMADVTAAPVTNSHPFGFLHHESFTHVDTDSLGSSSSAVPANSPGSQPHSSQTYSNANALANNLWMRLGQLPLPGVEECLKMFTSVEVLDGENMVGCRRCWKIANGWYEEGARAERREERRKRREQMDEESDDEPEEEDDEEEESDEDGRDGDESGVDDDDGDDEDFSTKASEESTTTEDGNERRLRQTSSAPASPSILPHPMTTSMLYAHQNVSDGFSLTGQVNGDSIPVPSKPVLTVQPSSRAVNGVSGGISDSADNSVPPSPTLLTARPGNIGFAAIKGEYIPNNIVSQSKDSLLSSTTSSTGVDGDHYRRRHDECTTPSTTDYSSDDNSDTTSISTAASVSVRSVESSAWTSVSPAKESTTSQSSSSVHNQQRISAPAMQISRSDDTSAASQASSSRSSKPKKSKLPKPTIMRPAYKRYLISTPPPILVIHLKRFQQVSSKMPMMSFSSGFKKLDDYVTFPEFLDLTPFMAPEKEDFGLGKKGREVKKGQGQGLGKEKEKKKPKETKERFMYRLYAVVVHIGNMLGGHYIAYTALPNSEDVGMDKTPPAGIDPNAPLPIQSGRQWAYISDTVVRFTTLEEVLKAKAYICMSPSIWHSSFLLQLKPAQRSIRPTPKSIMSSSVVHTNVSKVSVDGGIEVFYREAGDKNLPAPDMPGFGFTAVPKERNYKYTFDNIAKTIEAFTHALKLDSFAVYIFDYGAPTGLKLALARPTAVKAIISQNGNAFEEGLGEFWAPIQRYWAEPTQENREKIRFLTQFDATKWQYVTGEAHPERIPPETYYLDQTLLDRPGNADIQLDLFLDYQHNVTLYPAFHEYFRTRQPPLIAIWGKNDQIFVAPGAEAFKKVLPNAVVKFLDGRHFPLENHGEFIGSEILQFLEGKF</sequence>